<dbReference type="Proteomes" id="UP000475325">
    <property type="component" value="Unassembled WGS sequence"/>
</dbReference>
<reference evidence="1 2" key="1">
    <citation type="submission" date="2019-06" db="EMBL/GenBank/DDBJ databases">
        <authorList>
            <person name="Palmer J.M."/>
        </authorList>
    </citation>
    <scope>NUCLEOTIDE SEQUENCE [LARGE SCALE GENOMIC DNA]</scope>
    <source>
        <strain evidence="1 2">TWF102</strain>
    </source>
</reference>
<evidence type="ECO:0000313" key="2">
    <source>
        <dbReference type="Proteomes" id="UP000475325"/>
    </source>
</evidence>
<sequence>MICDIKIQEHSHLTHAFNSQQIGRRDKRFFTFNEHQRTDNIALVDYKSQNFTTKISSLPKDGQTCGVISTRVSTYWTCRWPTEFEHPVCAGRHFYSDYPLSTTPARILVAFERSFT</sequence>
<dbReference type="EMBL" id="WIQW01000027">
    <property type="protein sequence ID" value="KAF3099909.1"/>
    <property type="molecule type" value="Genomic_DNA"/>
</dbReference>
<proteinExistence type="predicted"/>
<gene>
    <name evidence="1" type="ORF">TWF102_005336</name>
</gene>
<comment type="caution">
    <text evidence="1">The sequence shown here is derived from an EMBL/GenBank/DDBJ whole genome shotgun (WGS) entry which is preliminary data.</text>
</comment>
<dbReference type="AlphaFoldDB" id="A0A7C8JFF3"/>
<protein>
    <submittedName>
        <fullName evidence="1">Uncharacterized protein</fullName>
    </submittedName>
</protein>
<organism evidence="1 2">
    <name type="scientific">Orbilia oligospora</name>
    <name type="common">Nematode-trapping fungus</name>
    <name type="synonym">Arthrobotrys oligospora</name>
    <dbReference type="NCBI Taxonomy" id="2813651"/>
    <lineage>
        <taxon>Eukaryota</taxon>
        <taxon>Fungi</taxon>
        <taxon>Dikarya</taxon>
        <taxon>Ascomycota</taxon>
        <taxon>Pezizomycotina</taxon>
        <taxon>Orbiliomycetes</taxon>
        <taxon>Orbiliales</taxon>
        <taxon>Orbiliaceae</taxon>
        <taxon>Orbilia</taxon>
    </lineage>
</organism>
<accession>A0A7C8JFF3</accession>
<name>A0A7C8JFF3_ORBOL</name>
<evidence type="ECO:0000313" key="1">
    <source>
        <dbReference type="EMBL" id="KAF3099909.1"/>
    </source>
</evidence>